<dbReference type="InterPro" id="IPR009014">
    <property type="entry name" value="Transketo_C/PFOR_II"/>
</dbReference>
<evidence type="ECO:0000313" key="5">
    <source>
        <dbReference type="EMBL" id="OHA26487.1"/>
    </source>
</evidence>
<dbReference type="Gene3D" id="3.40.50.920">
    <property type="match status" value="1"/>
</dbReference>
<name>A0A1G2MRG5_9BACT</name>
<comment type="cofactor">
    <cofactor evidence="1">
        <name>thiamine diphosphate</name>
        <dbReference type="ChEBI" id="CHEBI:58937"/>
    </cofactor>
</comment>
<dbReference type="SUPFAM" id="SSF52922">
    <property type="entry name" value="TK C-terminal domain-like"/>
    <property type="match status" value="1"/>
</dbReference>
<protein>
    <recommendedName>
        <fullName evidence="4">Transketolase-like pyrimidine-binding domain-containing protein</fullName>
    </recommendedName>
</protein>
<comment type="caution">
    <text evidence="5">The sequence shown here is derived from an EMBL/GenBank/DDBJ whole genome shotgun (WGS) entry which is preliminary data.</text>
</comment>
<gene>
    <name evidence="5" type="ORF">A3C06_02830</name>
</gene>
<evidence type="ECO:0000256" key="3">
    <source>
        <dbReference type="ARBA" id="ARBA00023052"/>
    </source>
</evidence>
<evidence type="ECO:0000259" key="4">
    <source>
        <dbReference type="SMART" id="SM00861"/>
    </source>
</evidence>
<evidence type="ECO:0000256" key="1">
    <source>
        <dbReference type="ARBA" id="ARBA00001964"/>
    </source>
</evidence>
<reference evidence="5 6" key="1">
    <citation type="journal article" date="2016" name="Nat. Commun.">
        <title>Thousands of microbial genomes shed light on interconnected biogeochemical processes in an aquifer system.</title>
        <authorList>
            <person name="Anantharaman K."/>
            <person name="Brown C.T."/>
            <person name="Hug L.A."/>
            <person name="Sharon I."/>
            <person name="Castelle C.J."/>
            <person name="Probst A.J."/>
            <person name="Thomas B.C."/>
            <person name="Singh A."/>
            <person name="Wilkins M.J."/>
            <person name="Karaoz U."/>
            <person name="Brodie E.L."/>
            <person name="Williams K.H."/>
            <person name="Hubbard S.S."/>
            <person name="Banfield J.F."/>
        </authorList>
    </citation>
    <scope>NUCLEOTIDE SEQUENCE [LARGE SCALE GENOMIC DNA]</scope>
</reference>
<dbReference type="Pfam" id="PF02779">
    <property type="entry name" value="Transket_pyr"/>
    <property type="match status" value="1"/>
</dbReference>
<dbReference type="GO" id="GO:0016491">
    <property type="term" value="F:oxidoreductase activity"/>
    <property type="evidence" value="ECO:0007669"/>
    <property type="project" value="UniProtKB-KW"/>
</dbReference>
<keyword evidence="3" id="KW-0786">Thiamine pyrophosphate</keyword>
<dbReference type="AlphaFoldDB" id="A0A1G2MRG5"/>
<dbReference type="Gene3D" id="3.40.50.970">
    <property type="match status" value="1"/>
</dbReference>
<dbReference type="SUPFAM" id="SSF52518">
    <property type="entry name" value="Thiamin diphosphate-binding fold (THDP-binding)"/>
    <property type="match status" value="1"/>
</dbReference>
<evidence type="ECO:0000313" key="6">
    <source>
        <dbReference type="Proteomes" id="UP000177565"/>
    </source>
</evidence>
<dbReference type="SMART" id="SM00861">
    <property type="entry name" value="Transket_pyr"/>
    <property type="match status" value="1"/>
</dbReference>
<dbReference type="CDD" id="cd07036">
    <property type="entry name" value="TPP_PYR_E1-PDHc-beta_like"/>
    <property type="match status" value="1"/>
</dbReference>
<dbReference type="Pfam" id="PF02780">
    <property type="entry name" value="Transketolase_C"/>
    <property type="match status" value="1"/>
</dbReference>
<organism evidence="5 6">
    <name type="scientific">Candidatus Taylorbacteria bacterium RIFCSPHIGHO2_02_FULL_46_13</name>
    <dbReference type="NCBI Taxonomy" id="1802312"/>
    <lineage>
        <taxon>Bacteria</taxon>
        <taxon>Candidatus Tayloriibacteriota</taxon>
    </lineage>
</organism>
<keyword evidence="2" id="KW-0560">Oxidoreductase</keyword>
<dbReference type="InterPro" id="IPR029061">
    <property type="entry name" value="THDP-binding"/>
</dbReference>
<dbReference type="InterPro" id="IPR033248">
    <property type="entry name" value="Transketolase_C"/>
</dbReference>
<feature type="domain" description="Transketolase-like pyrimidine-binding" evidence="4">
    <location>
        <begin position="6"/>
        <end position="180"/>
    </location>
</feature>
<dbReference type="EMBL" id="MHRQ01000020">
    <property type="protein sequence ID" value="OHA26487.1"/>
    <property type="molecule type" value="Genomic_DNA"/>
</dbReference>
<dbReference type="PANTHER" id="PTHR43257">
    <property type="entry name" value="PYRUVATE DEHYDROGENASE E1 COMPONENT BETA SUBUNIT"/>
    <property type="match status" value="1"/>
</dbReference>
<sequence>MPERIIKYSEAIQEATDQMMGADPRVFIIGLGVSYPKGADGTTAGLKSTYPERVFDVSVSEHGFTGMAVGAAINGLHPIVHHGRVEFSLLAADQIFTQAAKWNYMFGGGHPVPIVFRINVGRQWGNGPQHTQALYALFGNVPGLKVVIPSSPKMAKGLLVSALKDKNPVVMLEPRWLFNIKQNVPVQLFSEPLDKAVIIKEGAEVTVVAYGDGLFSARESLALVGDTVDIELIDIVSINPIDYKTIFQSVKKTGRLLCVDTTNGAFNVGSEVIAQVARNKSIKLKSNPVALSCPNVPCPTSTALTEFFYPTKVDIANALLSTFKKPLINQTLSFEELHLAPTDTIQ</sequence>
<dbReference type="STRING" id="1802312.A3C06_02830"/>
<proteinExistence type="predicted"/>
<accession>A0A1G2MRG5</accession>
<dbReference type="PANTHER" id="PTHR43257:SF2">
    <property type="entry name" value="PYRUVATE DEHYDROGENASE E1 COMPONENT SUBUNIT BETA"/>
    <property type="match status" value="1"/>
</dbReference>
<evidence type="ECO:0000256" key="2">
    <source>
        <dbReference type="ARBA" id="ARBA00023002"/>
    </source>
</evidence>
<dbReference type="InterPro" id="IPR005475">
    <property type="entry name" value="Transketolase-like_Pyr-bd"/>
</dbReference>
<dbReference type="Proteomes" id="UP000177565">
    <property type="component" value="Unassembled WGS sequence"/>
</dbReference>